<organism evidence="5 6">
    <name type="scientific">Rotaria sordida</name>
    <dbReference type="NCBI Taxonomy" id="392033"/>
    <lineage>
        <taxon>Eukaryota</taxon>
        <taxon>Metazoa</taxon>
        <taxon>Spiralia</taxon>
        <taxon>Gnathifera</taxon>
        <taxon>Rotifera</taxon>
        <taxon>Eurotatoria</taxon>
        <taxon>Bdelloidea</taxon>
        <taxon>Philodinida</taxon>
        <taxon>Philodinidae</taxon>
        <taxon>Rotaria</taxon>
    </lineage>
</organism>
<comment type="caution">
    <text evidence="5">The sequence shown here is derived from an EMBL/GenBank/DDBJ whole genome shotgun (WGS) entry which is preliminary data.</text>
</comment>
<dbReference type="Gene3D" id="1.20.1070.10">
    <property type="entry name" value="Rhodopsin 7-helix transmembrane proteins"/>
    <property type="match status" value="1"/>
</dbReference>
<dbReference type="SUPFAM" id="SSF81321">
    <property type="entry name" value="Family A G protein-coupled receptor-like"/>
    <property type="match status" value="1"/>
</dbReference>
<reference evidence="5" key="1">
    <citation type="submission" date="2021-02" db="EMBL/GenBank/DDBJ databases">
        <authorList>
            <person name="Nowell W R."/>
        </authorList>
    </citation>
    <scope>NUCLEOTIDE SEQUENCE</scope>
</reference>
<evidence type="ECO:0000256" key="3">
    <source>
        <dbReference type="SAM" id="SignalP"/>
    </source>
</evidence>
<evidence type="ECO:0000313" key="5">
    <source>
        <dbReference type="EMBL" id="CAF3996175.1"/>
    </source>
</evidence>
<dbReference type="Proteomes" id="UP000663836">
    <property type="component" value="Unassembled WGS sequence"/>
</dbReference>
<keyword evidence="2" id="KW-0472">Membrane</keyword>
<evidence type="ECO:0000256" key="1">
    <source>
        <dbReference type="PROSITE-ProRule" id="PRU00076"/>
    </source>
</evidence>
<dbReference type="SMART" id="SM00181">
    <property type="entry name" value="EGF"/>
    <property type="match status" value="3"/>
</dbReference>
<evidence type="ECO:0000256" key="2">
    <source>
        <dbReference type="SAM" id="Phobius"/>
    </source>
</evidence>
<gene>
    <name evidence="5" type="ORF">JBS370_LOCUS26008</name>
</gene>
<name>A0A819NBP3_9BILA</name>
<dbReference type="AlphaFoldDB" id="A0A819NBP3"/>
<feature type="transmembrane region" description="Helical" evidence="2">
    <location>
        <begin position="258"/>
        <end position="282"/>
    </location>
</feature>
<dbReference type="PROSITE" id="PS01186">
    <property type="entry name" value="EGF_2"/>
    <property type="match status" value="1"/>
</dbReference>
<dbReference type="PROSITE" id="PS50026">
    <property type="entry name" value="EGF_3"/>
    <property type="match status" value="1"/>
</dbReference>
<feature type="transmembrane region" description="Helical" evidence="2">
    <location>
        <begin position="311"/>
        <end position="331"/>
    </location>
</feature>
<dbReference type="InterPro" id="IPR000742">
    <property type="entry name" value="EGF"/>
</dbReference>
<dbReference type="EMBL" id="CAJOBD010004476">
    <property type="protein sequence ID" value="CAF3996175.1"/>
    <property type="molecule type" value="Genomic_DNA"/>
</dbReference>
<dbReference type="SUPFAM" id="SSF57196">
    <property type="entry name" value="EGF/Laminin"/>
    <property type="match status" value="1"/>
</dbReference>
<dbReference type="Gene3D" id="2.10.25.10">
    <property type="entry name" value="Laminin"/>
    <property type="match status" value="1"/>
</dbReference>
<keyword evidence="2" id="KW-1133">Transmembrane helix</keyword>
<proteinExistence type="predicted"/>
<keyword evidence="2" id="KW-0812">Transmembrane</keyword>
<dbReference type="PROSITE" id="PS00022">
    <property type="entry name" value="EGF_1"/>
    <property type="match status" value="2"/>
</dbReference>
<evidence type="ECO:0000313" key="6">
    <source>
        <dbReference type="Proteomes" id="UP000663836"/>
    </source>
</evidence>
<feature type="transmembrane region" description="Helical" evidence="2">
    <location>
        <begin position="179"/>
        <end position="197"/>
    </location>
</feature>
<comment type="caution">
    <text evidence="1">Lacks conserved residue(s) required for the propagation of feature annotation.</text>
</comment>
<accession>A0A819NBP3</accession>
<keyword evidence="1" id="KW-0245">EGF-like domain</keyword>
<feature type="chain" id="PRO_5032621701" description="EGF-like domain-containing protein" evidence="3">
    <location>
        <begin position="24"/>
        <end position="402"/>
    </location>
</feature>
<feature type="non-terminal residue" evidence="5">
    <location>
        <position position="402"/>
    </location>
</feature>
<feature type="signal peptide" evidence="3">
    <location>
        <begin position="1"/>
        <end position="23"/>
    </location>
</feature>
<feature type="domain" description="EGF-like" evidence="4">
    <location>
        <begin position="32"/>
        <end position="68"/>
    </location>
</feature>
<sequence>MSYHASWIFRVLFTFLPINRISVLLTIPATPVTKKCSKYCGHGQCMSYMNDEKEFCLCNSGWFGDHCTTALNCSCSSDSLCLGVIHNRSICLCPLHKTGLRCLLPSTCQTARCADNKPICVPFDIGGQKSYTCQCEEKFVNDMCNNPKRFEVSFSKLPIPQVLLSHFIIADPDTLHNHVIFLLIVISLLYTTVDLPFTLNSQRIGYDNPQTLSFCRWWYWIDWTLLVISLYLTATASIQRHILIFNNHWLRINKIRLILHYIPLIFCIFYPAMFYLICIYFYPCEMPTYDYVQYCPYPCYSDNLVLYNIDYMLHTIVPVVVIVIANITLICRSWDTSDGILPWESYIQLSDIQRPLGLTIDRSSLAHHHFAIGYFCFHSFMYDEALEAFNLAINITPTFIEP</sequence>
<keyword evidence="3" id="KW-0732">Signal</keyword>
<keyword evidence="1" id="KW-1015">Disulfide bond</keyword>
<feature type="disulfide bond" evidence="1">
    <location>
        <begin position="58"/>
        <end position="67"/>
    </location>
</feature>
<evidence type="ECO:0000259" key="4">
    <source>
        <dbReference type="PROSITE" id="PS50026"/>
    </source>
</evidence>
<feature type="transmembrane region" description="Helical" evidence="2">
    <location>
        <begin position="217"/>
        <end position="238"/>
    </location>
</feature>
<protein>
    <recommendedName>
        <fullName evidence="4">EGF-like domain-containing protein</fullName>
    </recommendedName>
</protein>